<accession>A0AAU9KZN3</accession>
<dbReference type="AlphaFoldDB" id="A0AAU9KZN3"/>
<dbReference type="EMBL" id="CAKKTJ010000176">
    <property type="protein sequence ID" value="CAH0477552.1"/>
    <property type="molecule type" value="Genomic_DNA"/>
</dbReference>
<evidence type="ECO:0000313" key="2">
    <source>
        <dbReference type="Proteomes" id="UP001160483"/>
    </source>
</evidence>
<proteinExistence type="predicted"/>
<evidence type="ECO:0000313" key="1">
    <source>
        <dbReference type="EMBL" id="CAH0477552.1"/>
    </source>
</evidence>
<comment type="caution">
    <text evidence="1">The sequence shown here is derived from an EMBL/GenBank/DDBJ whole genome shotgun (WGS) entry which is preliminary data.</text>
</comment>
<organism evidence="1 2">
    <name type="scientific">Peronospora belbahrii</name>
    <dbReference type="NCBI Taxonomy" id="622444"/>
    <lineage>
        <taxon>Eukaryota</taxon>
        <taxon>Sar</taxon>
        <taxon>Stramenopiles</taxon>
        <taxon>Oomycota</taxon>
        <taxon>Peronosporomycetes</taxon>
        <taxon>Peronosporales</taxon>
        <taxon>Peronosporaceae</taxon>
        <taxon>Peronospora</taxon>
    </lineage>
</organism>
<protein>
    <submittedName>
        <fullName evidence="1">Uncharacterized protein</fullName>
    </submittedName>
</protein>
<reference evidence="1" key="1">
    <citation type="submission" date="2021-11" db="EMBL/GenBank/DDBJ databases">
        <authorList>
            <person name="Islam A."/>
            <person name="Islam S."/>
            <person name="Flora M.S."/>
            <person name="Rahman M."/>
            <person name="Ziaur R.M."/>
            <person name="Epstein J.H."/>
            <person name="Hassan M."/>
            <person name="Klassen M."/>
            <person name="Woodard K."/>
            <person name="Webb A."/>
            <person name="Webby R.J."/>
            <person name="El Zowalaty M.E."/>
        </authorList>
    </citation>
    <scope>NUCLEOTIDE SEQUENCE</scope>
    <source>
        <strain evidence="1">Pbs3</strain>
    </source>
</reference>
<gene>
    <name evidence="1" type="ORF">PBS003_LOCUS4295</name>
</gene>
<name>A0AAU9KZN3_9STRA</name>
<dbReference type="Proteomes" id="UP001160483">
    <property type="component" value="Unassembled WGS sequence"/>
</dbReference>
<sequence length="66" mass="6981">MPKAECVLSSRRSGVLAFTGWSRNTAQGPEPRAYAVTSARSPADPQSVVNPIRSLYTTAASLGTSR</sequence>